<dbReference type="PROSITE" id="PS00061">
    <property type="entry name" value="ADH_SHORT"/>
    <property type="match status" value="1"/>
</dbReference>
<proteinExistence type="inferred from homology"/>
<keyword evidence="4" id="KW-1185">Reference proteome</keyword>
<dbReference type="Pfam" id="PF13561">
    <property type="entry name" value="adh_short_C2"/>
    <property type="match status" value="1"/>
</dbReference>
<dbReference type="PRINTS" id="PR00080">
    <property type="entry name" value="SDRFAMILY"/>
</dbReference>
<dbReference type="GO" id="GO:0016491">
    <property type="term" value="F:oxidoreductase activity"/>
    <property type="evidence" value="ECO:0007669"/>
    <property type="project" value="UniProtKB-KW"/>
</dbReference>
<evidence type="ECO:0000256" key="1">
    <source>
        <dbReference type="ARBA" id="ARBA00006484"/>
    </source>
</evidence>
<dbReference type="SUPFAM" id="SSF51735">
    <property type="entry name" value="NAD(P)-binding Rossmann-fold domains"/>
    <property type="match status" value="1"/>
</dbReference>
<dbReference type="InterPro" id="IPR002347">
    <property type="entry name" value="SDR_fam"/>
</dbReference>
<comment type="similarity">
    <text evidence="1">Belongs to the short-chain dehydrogenases/reductases (SDR) family.</text>
</comment>
<evidence type="ECO:0000256" key="2">
    <source>
        <dbReference type="ARBA" id="ARBA00023002"/>
    </source>
</evidence>
<dbReference type="OrthoDB" id="9803333at2"/>
<dbReference type="Proteomes" id="UP000305238">
    <property type="component" value="Unassembled WGS sequence"/>
</dbReference>
<reference evidence="3 4" key="1">
    <citation type="submission" date="2019-05" db="EMBL/GenBank/DDBJ databases">
        <title>Draft genome sequence of Actinomadura geliboluensis A8036.</title>
        <authorList>
            <person name="Saricaoglu S."/>
            <person name="Isik K."/>
        </authorList>
    </citation>
    <scope>NUCLEOTIDE SEQUENCE [LARGE SCALE GENOMIC DNA]</scope>
    <source>
        <strain evidence="3 4">A8036</strain>
    </source>
</reference>
<gene>
    <name evidence="3" type="ORF">ETD96_04035</name>
</gene>
<dbReference type="PRINTS" id="PR00081">
    <property type="entry name" value="GDHRDH"/>
</dbReference>
<sequence>MAGRTVVVTGGGTGIGRAAARMFAAEGADVLVVGRTEARLKETAAGRTGIRVLAADVAAPDAPAAIVAAAVRDSGRLDVLVNNAAITRPAPLGEIDRGLAEAQLATNLLGPLMLTQRAVPHMPRGGAVVNVTSNPPMRGWPANSVYGATKVALDFLTHTWARELAAAGIRVASVAPGPTDTPVLLHAGFSEEQIERRRSGNTIPLGRLGTPEEIAWWIVNAARPEAAFLTGAVIRVDGGTSIC</sequence>
<dbReference type="InterPro" id="IPR036291">
    <property type="entry name" value="NAD(P)-bd_dom_sf"/>
</dbReference>
<organism evidence="3 4">
    <name type="scientific">Actinomadura geliboluensis</name>
    <dbReference type="NCBI Taxonomy" id="882440"/>
    <lineage>
        <taxon>Bacteria</taxon>
        <taxon>Bacillati</taxon>
        <taxon>Actinomycetota</taxon>
        <taxon>Actinomycetes</taxon>
        <taxon>Streptosporangiales</taxon>
        <taxon>Thermomonosporaceae</taxon>
        <taxon>Actinomadura</taxon>
    </lineage>
</organism>
<dbReference type="AlphaFoldDB" id="A0A5S4HAK9"/>
<dbReference type="CDD" id="cd05233">
    <property type="entry name" value="SDR_c"/>
    <property type="match status" value="1"/>
</dbReference>
<dbReference type="FunFam" id="3.40.50.720:FF:000084">
    <property type="entry name" value="Short-chain dehydrogenase reductase"/>
    <property type="match status" value="1"/>
</dbReference>
<comment type="caution">
    <text evidence="3">The sequence shown here is derived from an EMBL/GenBank/DDBJ whole genome shotgun (WGS) entry which is preliminary data.</text>
</comment>
<dbReference type="EMBL" id="VCKZ01000014">
    <property type="protein sequence ID" value="TMR41774.1"/>
    <property type="molecule type" value="Genomic_DNA"/>
</dbReference>
<dbReference type="InterPro" id="IPR020904">
    <property type="entry name" value="Sc_DH/Rdtase_CS"/>
</dbReference>
<evidence type="ECO:0000313" key="4">
    <source>
        <dbReference type="Proteomes" id="UP000305238"/>
    </source>
</evidence>
<name>A0A5S4HAK9_9ACTN</name>
<dbReference type="PANTHER" id="PTHR43975:SF2">
    <property type="entry name" value="EG:BACR7A4.14 PROTEIN-RELATED"/>
    <property type="match status" value="1"/>
</dbReference>
<dbReference type="PANTHER" id="PTHR43975">
    <property type="entry name" value="ZGC:101858"/>
    <property type="match status" value="1"/>
</dbReference>
<protein>
    <submittedName>
        <fullName evidence="3">SDR family oxidoreductase</fullName>
    </submittedName>
</protein>
<keyword evidence="2" id="KW-0560">Oxidoreductase</keyword>
<evidence type="ECO:0000313" key="3">
    <source>
        <dbReference type="EMBL" id="TMR41774.1"/>
    </source>
</evidence>
<dbReference type="Gene3D" id="3.40.50.720">
    <property type="entry name" value="NAD(P)-binding Rossmann-like Domain"/>
    <property type="match status" value="1"/>
</dbReference>
<accession>A0A5S4HAK9</accession>